<dbReference type="SUPFAM" id="SSF52540">
    <property type="entry name" value="P-loop containing nucleoside triphosphate hydrolases"/>
    <property type="match status" value="1"/>
</dbReference>
<feature type="domain" description="Dynamin-type G" evidence="2">
    <location>
        <begin position="43"/>
        <end position="331"/>
    </location>
</feature>
<evidence type="ECO:0000313" key="3">
    <source>
        <dbReference type="EMBL" id="JAT74953.1"/>
    </source>
</evidence>
<protein>
    <recommendedName>
        <fullName evidence="2">Dynamin-type G domain-containing protein</fullName>
    </recommendedName>
</protein>
<dbReference type="InterPro" id="IPR045063">
    <property type="entry name" value="Dynamin_N"/>
</dbReference>
<sequence>TQVSTVMSSVDDGSEDLYGNATSRLRYEAYSRLQAAAVAFGESLPIPEIVAIGGQSDGKSSLLEAFLGFRFNVREVEMGTRRPLIVQMVHDSTAEEPRCRLKDEEGEEYGPVIAPPSAVADAIRDRTAEHLAKVGGAVSSVPIVMRAEYAYCPNLTIIDTPGFILKARKGEAASTPDDILAMVKAQCAPSNRLILFLQQSSVEWASSLWMHVLTDVDPDFSRTVVVASKFDNRLKEFGERWEVDRYLAAAGYLPPSVQPFFIALPKDRGAVGCAGEWRASIQGVDAEVLRGLREGVAGGFDEERFGTRVGFAALRRFLEAELARRYRAAAPATLAALEVRCAALRADCAALDGRVRALCDVGSLRRAALAGVVAVDRAARAVLGGGCDASPARHGRPAAQERAEAGAEWPVLVGVGGGGGRRTAGEADAPDAADATDATGAQLRLYGSAAFARALAEFRAVVQALELPSVSSDVVANALLGQDQHGGRAVEDVAALLAEKGARTALGPALRTLCARLGGVLAHALGVAQALVFEGGAMSSGPAPLRGLAAPAAGRPHEEPCAADLGECARFRAAIAAACDALVARLVDRARALLEHGLEVAVAGGGRDAWAPGHLDLLGEGVGEEEGDDEVDENASPMHALLEDPVPSAAARPRPPLLETQMTVPETPSPEAAVNTRMAARSGLGRQAVMAAATAAAAGAGDGHDPACSPEAKGRGPKAARVGYRRQRNASLGRPLSRRGRAGAPAGAAGGSAHARVCAAVAVRFRRVCAAVASGSLPTSLQTCLLSTLREGVLPHLLQEVCGTPDAECMALFQDPAEVAALRERREAAERRAEGLVRCRDEFSELVACL</sequence>
<dbReference type="InterPro" id="IPR001401">
    <property type="entry name" value="Dynamin_GTPase"/>
</dbReference>
<dbReference type="SMART" id="SM00053">
    <property type="entry name" value="DYNc"/>
    <property type="match status" value="1"/>
</dbReference>
<accession>A0A1D2A7P0</accession>
<dbReference type="PANTHER" id="PTHR11566:SF169">
    <property type="entry name" value="DYNAMIN-LIKE PROTEIN C"/>
    <property type="match status" value="1"/>
</dbReference>
<dbReference type="InterPro" id="IPR022812">
    <property type="entry name" value="Dynamin"/>
</dbReference>
<dbReference type="GO" id="GO:0005874">
    <property type="term" value="C:microtubule"/>
    <property type="evidence" value="ECO:0007669"/>
    <property type="project" value="TreeGrafter"/>
</dbReference>
<dbReference type="GO" id="GO:0003924">
    <property type="term" value="F:GTPase activity"/>
    <property type="evidence" value="ECO:0007669"/>
    <property type="project" value="InterPro"/>
</dbReference>
<reference evidence="3" key="1">
    <citation type="submission" date="2015-08" db="EMBL/GenBank/DDBJ databases">
        <authorList>
            <person name="Babu N.S."/>
            <person name="Beckwith C.J."/>
            <person name="Beseler K.G."/>
            <person name="Brison A."/>
            <person name="Carone J.V."/>
            <person name="Caskin T.P."/>
            <person name="Diamond M."/>
            <person name="Durham M.E."/>
            <person name="Foxe J.M."/>
            <person name="Go M."/>
            <person name="Henderson B.A."/>
            <person name="Jones I.B."/>
            <person name="McGettigan J.A."/>
            <person name="Micheletti S.J."/>
            <person name="Nasrallah M.E."/>
            <person name="Ortiz D."/>
            <person name="Piller C.R."/>
            <person name="Privatt S.R."/>
            <person name="Schneider S.L."/>
            <person name="Sharp S."/>
            <person name="Smith T.C."/>
            <person name="Stanton J.D."/>
            <person name="Ullery H.E."/>
            <person name="Wilson R.J."/>
            <person name="Serrano M.G."/>
            <person name="Buck G."/>
            <person name="Lee V."/>
            <person name="Wang Y."/>
            <person name="Carvalho R."/>
            <person name="Voegtly L."/>
            <person name="Shi R."/>
            <person name="Duckworth R."/>
            <person name="Johnson A."/>
            <person name="Loviza R."/>
            <person name="Walstead R."/>
            <person name="Shah Z."/>
            <person name="Kiflezghi M."/>
            <person name="Wade K."/>
            <person name="Ball S.L."/>
            <person name="Bradley K.W."/>
            <person name="Asai D.J."/>
            <person name="Bowman C.A."/>
            <person name="Russell D.A."/>
            <person name="Pope W.H."/>
            <person name="Jacobs-Sera D."/>
            <person name="Hendrix R.W."/>
            <person name="Hatfull G.F."/>
        </authorList>
    </citation>
    <scope>NUCLEOTIDE SEQUENCE</scope>
</reference>
<feature type="region of interest" description="Disordered" evidence="1">
    <location>
        <begin position="699"/>
        <end position="749"/>
    </location>
</feature>
<dbReference type="PANTHER" id="PTHR11566">
    <property type="entry name" value="DYNAMIN"/>
    <property type="match status" value="1"/>
</dbReference>
<dbReference type="PROSITE" id="PS51718">
    <property type="entry name" value="G_DYNAMIN_2"/>
    <property type="match status" value="1"/>
</dbReference>
<organism evidence="3">
    <name type="scientific">Auxenochlorella protothecoides</name>
    <name type="common">Green microalga</name>
    <name type="synonym">Chlorella protothecoides</name>
    <dbReference type="NCBI Taxonomy" id="3075"/>
    <lineage>
        <taxon>Eukaryota</taxon>
        <taxon>Viridiplantae</taxon>
        <taxon>Chlorophyta</taxon>
        <taxon>core chlorophytes</taxon>
        <taxon>Trebouxiophyceae</taxon>
        <taxon>Chlorellales</taxon>
        <taxon>Chlorellaceae</taxon>
        <taxon>Auxenochlorella</taxon>
    </lineage>
</organism>
<dbReference type="CDD" id="cd08771">
    <property type="entry name" value="DLP_1"/>
    <property type="match status" value="1"/>
</dbReference>
<dbReference type="InterPro" id="IPR027417">
    <property type="entry name" value="P-loop_NTPase"/>
</dbReference>
<dbReference type="GO" id="GO:0016020">
    <property type="term" value="C:membrane"/>
    <property type="evidence" value="ECO:0007669"/>
    <property type="project" value="TreeGrafter"/>
</dbReference>
<dbReference type="Pfam" id="PF00350">
    <property type="entry name" value="Dynamin_N"/>
    <property type="match status" value="1"/>
</dbReference>
<evidence type="ECO:0000256" key="1">
    <source>
        <dbReference type="SAM" id="MobiDB-lite"/>
    </source>
</evidence>
<dbReference type="AlphaFoldDB" id="A0A1D2A7P0"/>
<evidence type="ECO:0000259" key="2">
    <source>
        <dbReference type="PROSITE" id="PS51718"/>
    </source>
</evidence>
<feature type="compositionally biased region" description="Basic residues" evidence="1">
    <location>
        <begin position="715"/>
        <end position="728"/>
    </location>
</feature>
<name>A0A1D2A7P0_AUXPR</name>
<dbReference type="GO" id="GO:0005525">
    <property type="term" value="F:GTP binding"/>
    <property type="evidence" value="ECO:0007669"/>
    <property type="project" value="InterPro"/>
</dbReference>
<dbReference type="GO" id="GO:0005737">
    <property type="term" value="C:cytoplasm"/>
    <property type="evidence" value="ECO:0007669"/>
    <property type="project" value="TreeGrafter"/>
</dbReference>
<feature type="non-terminal residue" evidence="3">
    <location>
        <position position="1"/>
    </location>
</feature>
<dbReference type="EMBL" id="GDKF01003669">
    <property type="protein sequence ID" value="JAT74953.1"/>
    <property type="molecule type" value="Transcribed_RNA"/>
</dbReference>
<dbReference type="PRINTS" id="PR00195">
    <property type="entry name" value="DYNAMIN"/>
</dbReference>
<dbReference type="GO" id="GO:0008017">
    <property type="term" value="F:microtubule binding"/>
    <property type="evidence" value="ECO:0007669"/>
    <property type="project" value="TreeGrafter"/>
</dbReference>
<dbReference type="Gene3D" id="3.40.50.300">
    <property type="entry name" value="P-loop containing nucleotide triphosphate hydrolases"/>
    <property type="match status" value="1"/>
</dbReference>
<dbReference type="InterPro" id="IPR030381">
    <property type="entry name" value="G_DYNAMIN_dom"/>
</dbReference>
<proteinExistence type="predicted"/>
<gene>
    <name evidence="3" type="ORF">g.71778</name>
</gene>
<dbReference type="FunFam" id="3.40.50.300:FF:001030">
    <property type="entry name" value="Dynamin-related protein 5A"/>
    <property type="match status" value="1"/>
</dbReference>